<dbReference type="Proteomes" id="UP000324632">
    <property type="component" value="Chromosome 10"/>
</dbReference>
<keyword evidence="2" id="KW-1185">Reference proteome</keyword>
<organism evidence="1 2">
    <name type="scientific">Triplophysa tibetana</name>
    <dbReference type="NCBI Taxonomy" id="1572043"/>
    <lineage>
        <taxon>Eukaryota</taxon>
        <taxon>Metazoa</taxon>
        <taxon>Chordata</taxon>
        <taxon>Craniata</taxon>
        <taxon>Vertebrata</taxon>
        <taxon>Euteleostomi</taxon>
        <taxon>Actinopterygii</taxon>
        <taxon>Neopterygii</taxon>
        <taxon>Teleostei</taxon>
        <taxon>Ostariophysi</taxon>
        <taxon>Cypriniformes</taxon>
        <taxon>Nemacheilidae</taxon>
        <taxon>Triplophysa</taxon>
    </lineage>
</organism>
<reference evidence="1 2" key="1">
    <citation type="journal article" date="2019" name="Mol. Ecol. Resour.">
        <title>Chromosome-level genome assembly of Triplophysa tibetana, a fish adapted to the harsh high-altitude environment of the Tibetan Plateau.</title>
        <authorList>
            <person name="Yang X."/>
            <person name="Liu H."/>
            <person name="Ma Z."/>
            <person name="Zou Y."/>
            <person name="Zou M."/>
            <person name="Mao Y."/>
            <person name="Li X."/>
            <person name="Wang H."/>
            <person name="Chen T."/>
            <person name="Wang W."/>
            <person name="Yang R."/>
        </authorList>
    </citation>
    <scope>NUCLEOTIDE SEQUENCE [LARGE SCALE GENOMIC DNA]</scope>
    <source>
        <strain evidence="1">TTIB1903HZAU</strain>
        <tissue evidence="1">Muscle</tissue>
    </source>
</reference>
<dbReference type="EMBL" id="SOYY01000010">
    <property type="protein sequence ID" value="KAA0715403.1"/>
    <property type="molecule type" value="Genomic_DNA"/>
</dbReference>
<protein>
    <submittedName>
        <fullName evidence="1">Uncharacterized protein</fullName>
    </submittedName>
</protein>
<proteinExistence type="predicted"/>
<name>A0A5A9P0A6_9TELE</name>
<evidence type="ECO:0000313" key="2">
    <source>
        <dbReference type="Proteomes" id="UP000324632"/>
    </source>
</evidence>
<dbReference type="AlphaFoldDB" id="A0A5A9P0A6"/>
<gene>
    <name evidence="1" type="ORF">E1301_Tti016473</name>
</gene>
<evidence type="ECO:0000313" key="1">
    <source>
        <dbReference type="EMBL" id="KAA0715403.1"/>
    </source>
</evidence>
<accession>A0A5A9P0A6</accession>
<sequence>MAFDSLAASAKLKLNGRDNGARLNSSINKVAGVLRQRDPQGRWQAHNTAVVWFLSLNSKAVCDNSESKDPRLCLKRICSVTCVTRLSVQIASGVYSREVPLITLTSKPQELVITGQRGEITLQTAN</sequence>
<comment type="caution">
    <text evidence="1">The sequence shown here is derived from an EMBL/GenBank/DDBJ whole genome shotgun (WGS) entry which is preliminary data.</text>
</comment>